<dbReference type="Proteomes" id="UP000092401">
    <property type="component" value="Unassembled WGS sequence"/>
</dbReference>
<dbReference type="PATRIC" id="fig|1706437.3.peg.701"/>
<dbReference type="EMBL" id="LNJC01000009">
    <property type="protein sequence ID" value="KYC50716.1"/>
    <property type="molecule type" value="Genomic_DNA"/>
</dbReference>
<accession>A0A150IL87</accession>
<feature type="domain" description="Cyclophilin TM1367-like" evidence="1">
    <location>
        <begin position="1"/>
        <end position="119"/>
    </location>
</feature>
<accession>A0A150J0F7</accession>
<dbReference type="AlphaFoldDB" id="A0A150ISS6"/>
<evidence type="ECO:0000313" key="6">
    <source>
        <dbReference type="Proteomes" id="UP000092401"/>
    </source>
</evidence>
<dbReference type="Gene3D" id="2.40.100.20">
    <property type="match status" value="1"/>
</dbReference>
<dbReference type="PIRSF" id="PIRSF006456">
    <property type="entry name" value="UCP006456"/>
    <property type="match status" value="1"/>
</dbReference>
<dbReference type="Proteomes" id="UP000091929">
    <property type="component" value="Unassembled WGS sequence"/>
</dbReference>
<evidence type="ECO:0000313" key="2">
    <source>
        <dbReference type="EMBL" id="KYC45773.1"/>
    </source>
</evidence>
<dbReference type="PATRIC" id="fig|1706438.3.peg.630"/>
<comment type="caution">
    <text evidence="3">The sequence shown here is derived from an EMBL/GenBank/DDBJ whole genome shotgun (WGS) entry which is preliminary data.</text>
</comment>
<dbReference type="SUPFAM" id="SSF50891">
    <property type="entry name" value="Cyclophilin-like"/>
    <property type="match status" value="1"/>
</dbReference>
<evidence type="ECO:0000313" key="5">
    <source>
        <dbReference type="Proteomes" id="UP000091929"/>
    </source>
</evidence>
<dbReference type="InterPro" id="IPR025658">
    <property type="entry name" value="Cyclophilin_TM1367"/>
</dbReference>
<name>A0A150ISS6_9EURY</name>
<dbReference type="EMBL" id="LNGF01000012">
    <property type="protein sequence ID" value="KYC48026.1"/>
    <property type="molecule type" value="Genomic_DNA"/>
</dbReference>
<dbReference type="PATRIC" id="fig|1706436.3.peg.584"/>
<sequence length="121" mass="13615">MQIKIITDKFEFKAILDESQTAKAIYDSLPIKAKGFRWGGEIYFSIPIHVDYENPKEIVNKGDLAFWPQGDAFCIFFGKTPASLEKEIRPASAVNVFGRIEGSLDNLDLVKDGETISVERD</sequence>
<organism evidence="3 5">
    <name type="scientific">Candidatus Methanofastidiosum methylothiophilum</name>
    <dbReference type="NCBI Taxonomy" id="1705564"/>
    <lineage>
        <taxon>Archaea</taxon>
        <taxon>Methanobacteriati</taxon>
        <taxon>Methanobacteriota</taxon>
        <taxon>Stenosarchaea group</taxon>
        <taxon>Candidatus Methanofastidiosia</taxon>
        <taxon>Candidatus Methanofastidiosales</taxon>
        <taxon>Candidatus Methanofastidiosaceae</taxon>
        <taxon>Candidatus Methanofastidiosum</taxon>
    </lineage>
</organism>
<dbReference type="Proteomes" id="UP000092403">
    <property type="component" value="Unassembled WGS sequence"/>
</dbReference>
<accession>A0A150ISS6</accession>
<dbReference type="Pfam" id="PF04126">
    <property type="entry name" value="Cyclophil_like"/>
    <property type="match status" value="1"/>
</dbReference>
<dbReference type="InterPro" id="IPR007256">
    <property type="entry name" value="TM1367-like"/>
</dbReference>
<protein>
    <recommendedName>
        <fullName evidence="1">Cyclophilin TM1367-like domain-containing protein</fullName>
    </recommendedName>
</protein>
<gene>
    <name evidence="2" type="ORF">APG10_00577</name>
    <name evidence="3" type="ORF">APG11_00696</name>
    <name evidence="4" type="ORF">APG12_00628</name>
</gene>
<proteinExistence type="predicted"/>
<evidence type="ECO:0000313" key="3">
    <source>
        <dbReference type="EMBL" id="KYC48026.1"/>
    </source>
</evidence>
<evidence type="ECO:0000259" key="1">
    <source>
        <dbReference type="Pfam" id="PF04126"/>
    </source>
</evidence>
<dbReference type="InterPro" id="IPR029000">
    <property type="entry name" value="Cyclophilin-like_dom_sf"/>
</dbReference>
<dbReference type="EMBL" id="LNGE01000011">
    <property type="protein sequence ID" value="KYC45773.1"/>
    <property type="molecule type" value="Genomic_DNA"/>
</dbReference>
<reference evidence="5 6" key="1">
    <citation type="journal article" date="2016" name="ISME J.">
        <title>Chasing the elusive Euryarchaeota class WSA2: genomes reveal a uniquely fastidious methyl-reducing methanogen.</title>
        <authorList>
            <person name="Nobu M.K."/>
            <person name="Narihiro T."/>
            <person name="Kuroda K."/>
            <person name="Mei R."/>
            <person name="Liu W.T."/>
        </authorList>
    </citation>
    <scope>NUCLEOTIDE SEQUENCE [LARGE SCALE GENOMIC DNA]</scope>
    <source>
        <strain evidence="2">B03fssc0709_Meth_Bin005</strain>
        <strain evidence="3">B15fssc0709_Meth_Bin003</strain>
        <strain evidence="4">BMIXfssc0709_Meth_Bin006</strain>
    </source>
</reference>
<evidence type="ECO:0000313" key="4">
    <source>
        <dbReference type="EMBL" id="KYC50716.1"/>
    </source>
</evidence>